<accession>A0ABW2XNJ8</accession>
<organism evidence="2 3">
    <name type="scientific">Actinomadura fibrosa</name>
    <dbReference type="NCBI Taxonomy" id="111802"/>
    <lineage>
        <taxon>Bacteria</taxon>
        <taxon>Bacillati</taxon>
        <taxon>Actinomycetota</taxon>
        <taxon>Actinomycetes</taxon>
        <taxon>Streptosporangiales</taxon>
        <taxon>Thermomonosporaceae</taxon>
        <taxon>Actinomadura</taxon>
    </lineage>
</organism>
<proteinExistence type="predicted"/>
<keyword evidence="3" id="KW-1185">Reference proteome</keyword>
<sequence length="245" mass="27752">MTTPPPDPAAALTQSDHLLTYLDRILVRVRNLDRDLDRILARARDLDRDLVRSHVVDFDLDLDLVSDLVRDFVRALDLDHALHRDLDRAFKLNRGLSRALVRSLARVRFRVLVRDLDRALSLDLDLDLVHVCLGKLTRAVAQARERLAEVQEALPSVTNAAVGRSGKRAGALLASTAVRAAGWAVRMLPSADRPRYAEEFRSELWELAAADAGRWRQVRHAVRLLVRAPLLRRELTRPRARRALS</sequence>
<protein>
    <recommendedName>
        <fullName evidence="4">CHAD domain-containing protein</fullName>
    </recommendedName>
</protein>
<dbReference type="RefSeq" id="WP_207399475.1">
    <property type="nucleotide sequence ID" value="NZ_CAACUY010000007.1"/>
</dbReference>
<dbReference type="Proteomes" id="UP001597063">
    <property type="component" value="Unassembled WGS sequence"/>
</dbReference>
<feature type="coiled-coil region" evidence="1">
    <location>
        <begin position="133"/>
        <end position="160"/>
    </location>
</feature>
<reference evidence="3" key="1">
    <citation type="journal article" date="2019" name="Int. J. Syst. Evol. Microbiol.">
        <title>The Global Catalogue of Microorganisms (GCM) 10K type strain sequencing project: providing services to taxonomists for standard genome sequencing and annotation.</title>
        <authorList>
            <consortium name="The Broad Institute Genomics Platform"/>
            <consortium name="The Broad Institute Genome Sequencing Center for Infectious Disease"/>
            <person name="Wu L."/>
            <person name="Ma J."/>
        </authorList>
    </citation>
    <scope>NUCLEOTIDE SEQUENCE [LARGE SCALE GENOMIC DNA]</scope>
    <source>
        <strain evidence="3">JCM 9371</strain>
    </source>
</reference>
<comment type="caution">
    <text evidence="2">The sequence shown here is derived from an EMBL/GenBank/DDBJ whole genome shotgun (WGS) entry which is preliminary data.</text>
</comment>
<evidence type="ECO:0000256" key="1">
    <source>
        <dbReference type="SAM" id="Coils"/>
    </source>
</evidence>
<evidence type="ECO:0000313" key="3">
    <source>
        <dbReference type="Proteomes" id="UP001597063"/>
    </source>
</evidence>
<evidence type="ECO:0000313" key="2">
    <source>
        <dbReference type="EMBL" id="MFD0686025.1"/>
    </source>
</evidence>
<name>A0ABW2XNJ8_9ACTN</name>
<dbReference type="EMBL" id="JBHTGP010000007">
    <property type="protein sequence ID" value="MFD0686025.1"/>
    <property type="molecule type" value="Genomic_DNA"/>
</dbReference>
<keyword evidence="1" id="KW-0175">Coiled coil</keyword>
<gene>
    <name evidence="2" type="ORF">ACFQZM_16090</name>
</gene>
<evidence type="ECO:0008006" key="4">
    <source>
        <dbReference type="Google" id="ProtNLM"/>
    </source>
</evidence>